<dbReference type="GO" id="GO:0008081">
    <property type="term" value="F:phosphoric diester hydrolase activity"/>
    <property type="evidence" value="ECO:0007669"/>
    <property type="project" value="InterPro"/>
</dbReference>
<evidence type="ECO:0000313" key="3">
    <source>
        <dbReference type="Proteomes" id="UP000185766"/>
    </source>
</evidence>
<protein>
    <submittedName>
        <fullName evidence="2">Glycerophosphoryl diester phosphodiesterase</fullName>
    </submittedName>
</protein>
<dbReference type="GO" id="GO:0006629">
    <property type="term" value="P:lipid metabolic process"/>
    <property type="evidence" value="ECO:0007669"/>
    <property type="project" value="InterPro"/>
</dbReference>
<organism evidence="2 3">
    <name type="scientific">Atopomonas hussainii</name>
    <dbReference type="NCBI Taxonomy" id="1429083"/>
    <lineage>
        <taxon>Bacteria</taxon>
        <taxon>Pseudomonadati</taxon>
        <taxon>Pseudomonadota</taxon>
        <taxon>Gammaproteobacteria</taxon>
        <taxon>Pseudomonadales</taxon>
        <taxon>Pseudomonadaceae</taxon>
        <taxon>Atopomonas</taxon>
    </lineage>
</organism>
<proteinExistence type="predicted"/>
<name>A0A1H7MHD8_9GAMM</name>
<dbReference type="Pfam" id="PF03009">
    <property type="entry name" value="GDPD"/>
    <property type="match status" value="1"/>
</dbReference>
<dbReference type="Gene3D" id="3.20.20.190">
    <property type="entry name" value="Phosphatidylinositol (PI) phosphodiesterase"/>
    <property type="match status" value="1"/>
</dbReference>
<sequence length="240" mass="26990">MTILVGHRGARGEVPENTLPSFVHVQQLGIRHVELDLHLSRDGQLMVIHDPDLRRTTGRHGRVDHWHSSDLTQLDARRNGPPCAQPCPIPTLEQLVLACDFDHWQWEVKSASRKRSQQLVQAIKQLHDSHKLHGKVTITSSSRSVLRAAQQLAPEIPRGFVAERAWLEPIKVAKRYDCALLVLNHKLCSPARLRHAKQQGLHVSVWTVNHAKDMRRLASMGVDSLITDFPGLAIATLQQG</sequence>
<dbReference type="EMBL" id="FOAS01000008">
    <property type="protein sequence ID" value="SEL10643.1"/>
    <property type="molecule type" value="Genomic_DNA"/>
</dbReference>
<evidence type="ECO:0000313" key="2">
    <source>
        <dbReference type="EMBL" id="SEL10643.1"/>
    </source>
</evidence>
<dbReference type="PANTHER" id="PTHR46211:SF1">
    <property type="entry name" value="GLYCEROPHOSPHODIESTER PHOSPHODIESTERASE, CYTOPLASMIC"/>
    <property type="match status" value="1"/>
</dbReference>
<dbReference type="PROSITE" id="PS51704">
    <property type="entry name" value="GP_PDE"/>
    <property type="match status" value="1"/>
</dbReference>
<gene>
    <name evidence="2" type="ORF">SAMN05216214_10867</name>
</gene>
<dbReference type="RefSeq" id="WP_074867472.1">
    <property type="nucleotide sequence ID" value="NZ_FOAS01000008.1"/>
</dbReference>
<dbReference type="STRING" id="1429083.GCA_001885685_00006"/>
<dbReference type="PANTHER" id="PTHR46211">
    <property type="entry name" value="GLYCEROPHOSPHORYL DIESTER PHOSPHODIESTERASE"/>
    <property type="match status" value="1"/>
</dbReference>
<feature type="domain" description="GP-PDE" evidence="1">
    <location>
        <begin position="2"/>
        <end position="237"/>
    </location>
</feature>
<keyword evidence="3" id="KW-1185">Reference proteome</keyword>
<dbReference type="CDD" id="cd08556">
    <property type="entry name" value="GDPD"/>
    <property type="match status" value="1"/>
</dbReference>
<accession>A0A1H7MHD8</accession>
<dbReference type="AlphaFoldDB" id="A0A1H7MHD8"/>
<dbReference type="InterPro" id="IPR030395">
    <property type="entry name" value="GP_PDE_dom"/>
</dbReference>
<reference evidence="2 3" key="1">
    <citation type="submission" date="2016-10" db="EMBL/GenBank/DDBJ databases">
        <authorList>
            <person name="de Groot N.N."/>
        </authorList>
    </citation>
    <scope>NUCLEOTIDE SEQUENCE [LARGE SCALE GENOMIC DNA]</scope>
    <source>
        <strain evidence="2 3">JCM 19513</strain>
    </source>
</reference>
<evidence type="ECO:0000259" key="1">
    <source>
        <dbReference type="PROSITE" id="PS51704"/>
    </source>
</evidence>
<dbReference type="Proteomes" id="UP000185766">
    <property type="component" value="Unassembled WGS sequence"/>
</dbReference>
<dbReference type="InterPro" id="IPR017946">
    <property type="entry name" value="PLC-like_Pdiesterase_TIM-brl"/>
</dbReference>
<dbReference type="SUPFAM" id="SSF51695">
    <property type="entry name" value="PLC-like phosphodiesterases"/>
    <property type="match status" value="1"/>
</dbReference>